<keyword evidence="9" id="KW-0342">GTP-binding</keyword>
<keyword evidence="6" id="KW-0547">Nucleotide-binding</keyword>
<dbReference type="HAMAP" id="MF_00223">
    <property type="entry name" value="FolE"/>
    <property type="match status" value="1"/>
</dbReference>
<evidence type="ECO:0000313" key="12">
    <source>
        <dbReference type="EMBL" id="VDK20671.1"/>
    </source>
</evidence>
<keyword evidence="7" id="KW-0378">Hydrolase</keyword>
<gene>
    <name evidence="12" type="ORF">TASK_LOCUS326</name>
</gene>
<dbReference type="UniPathway" id="UPA00848">
    <property type="reaction ID" value="UER00151"/>
</dbReference>
<dbReference type="GO" id="GO:0005737">
    <property type="term" value="C:cytoplasm"/>
    <property type="evidence" value="ECO:0007669"/>
    <property type="project" value="TreeGrafter"/>
</dbReference>
<dbReference type="STRING" id="60517.A0A0R3VSZ6"/>
<name>A0A0R3VSZ6_TAEAS</name>
<dbReference type="AlphaFoldDB" id="A0A0R3VSZ6"/>
<dbReference type="NCBIfam" id="NF006826">
    <property type="entry name" value="PRK09347.1-3"/>
    <property type="match status" value="1"/>
</dbReference>
<dbReference type="GO" id="GO:0005525">
    <property type="term" value="F:GTP binding"/>
    <property type="evidence" value="ECO:0007669"/>
    <property type="project" value="UniProtKB-KW"/>
</dbReference>
<comment type="pathway">
    <text evidence="2">Cofactor biosynthesis; 7,8-dihydroneopterin triphosphate biosynthesis; 7,8-dihydroneopterin triphosphate from GTP: step 1/1.</text>
</comment>
<dbReference type="InterPro" id="IPR043133">
    <property type="entry name" value="GTP-CH-I_C/QueF"/>
</dbReference>
<evidence type="ECO:0000256" key="1">
    <source>
        <dbReference type="ARBA" id="ARBA00001052"/>
    </source>
</evidence>
<evidence type="ECO:0000256" key="10">
    <source>
        <dbReference type="ARBA" id="ARBA00030854"/>
    </source>
</evidence>
<dbReference type="PANTHER" id="PTHR11109:SF7">
    <property type="entry name" value="GTP CYCLOHYDROLASE 1"/>
    <property type="match status" value="1"/>
</dbReference>
<evidence type="ECO:0000256" key="7">
    <source>
        <dbReference type="ARBA" id="ARBA00022801"/>
    </source>
</evidence>
<dbReference type="NCBIfam" id="NF006825">
    <property type="entry name" value="PRK09347.1-2"/>
    <property type="match status" value="1"/>
</dbReference>
<comment type="similarity">
    <text evidence="3">Belongs to the GTP cyclohydrolase I family.</text>
</comment>
<dbReference type="FunFam" id="1.10.286.10:FF:000003">
    <property type="entry name" value="GTP cyclohydrolase 1"/>
    <property type="match status" value="1"/>
</dbReference>
<dbReference type="Pfam" id="PF01227">
    <property type="entry name" value="GTP_cyclohydroI"/>
    <property type="match status" value="1"/>
</dbReference>
<organism evidence="14">
    <name type="scientific">Taenia asiatica</name>
    <name type="common">Asian tapeworm</name>
    <dbReference type="NCBI Taxonomy" id="60517"/>
    <lineage>
        <taxon>Eukaryota</taxon>
        <taxon>Metazoa</taxon>
        <taxon>Spiralia</taxon>
        <taxon>Lophotrochozoa</taxon>
        <taxon>Platyhelminthes</taxon>
        <taxon>Cestoda</taxon>
        <taxon>Eucestoda</taxon>
        <taxon>Cyclophyllidea</taxon>
        <taxon>Taeniidae</taxon>
        <taxon>Taenia</taxon>
    </lineage>
</organism>
<keyword evidence="13" id="KW-1185">Reference proteome</keyword>
<dbReference type="Gene3D" id="3.30.1130.10">
    <property type="match status" value="1"/>
</dbReference>
<evidence type="ECO:0000256" key="4">
    <source>
        <dbReference type="ARBA" id="ARBA00012715"/>
    </source>
</evidence>
<evidence type="ECO:0000256" key="5">
    <source>
        <dbReference type="ARBA" id="ARBA00017272"/>
    </source>
</evidence>
<proteinExistence type="inferred from homology"/>
<evidence type="ECO:0000256" key="9">
    <source>
        <dbReference type="ARBA" id="ARBA00023134"/>
    </source>
</evidence>
<accession>A0A0R3VSZ6</accession>
<evidence type="ECO:0000256" key="2">
    <source>
        <dbReference type="ARBA" id="ARBA00005080"/>
    </source>
</evidence>
<evidence type="ECO:0000256" key="6">
    <source>
        <dbReference type="ARBA" id="ARBA00022741"/>
    </source>
</evidence>
<comment type="catalytic activity">
    <reaction evidence="1">
        <text>GTP + H2O = 7,8-dihydroneopterin 3'-triphosphate + formate + H(+)</text>
        <dbReference type="Rhea" id="RHEA:17473"/>
        <dbReference type="ChEBI" id="CHEBI:15377"/>
        <dbReference type="ChEBI" id="CHEBI:15378"/>
        <dbReference type="ChEBI" id="CHEBI:15740"/>
        <dbReference type="ChEBI" id="CHEBI:37565"/>
        <dbReference type="ChEBI" id="CHEBI:58462"/>
        <dbReference type="EC" id="3.5.4.16"/>
    </reaction>
</comment>
<dbReference type="OrthoDB" id="4966at2759"/>
<dbReference type="WBParaSite" id="TASK_0000032501-mRNA-1">
    <property type="protein sequence ID" value="TASK_0000032501-mRNA-1"/>
    <property type="gene ID" value="TASK_0000032501"/>
</dbReference>
<evidence type="ECO:0000256" key="3">
    <source>
        <dbReference type="ARBA" id="ARBA00008085"/>
    </source>
</evidence>
<dbReference type="InterPro" id="IPR018234">
    <property type="entry name" value="GTP_CycHdrlase_I_CS"/>
</dbReference>
<evidence type="ECO:0000313" key="14">
    <source>
        <dbReference type="WBParaSite" id="TASK_0000032501-mRNA-1"/>
    </source>
</evidence>
<feature type="domain" description="GTP cyclohydrolase I" evidence="11">
    <location>
        <begin position="130"/>
        <end position="305"/>
    </location>
</feature>
<dbReference type="InterPro" id="IPR020602">
    <property type="entry name" value="GTP_CycHdrlase_I_dom"/>
</dbReference>
<dbReference type="InterPro" id="IPR001474">
    <property type="entry name" value="GTP_CycHdrlase_I"/>
</dbReference>
<protein>
    <recommendedName>
        <fullName evidence="5">GTP cyclohydrolase 1</fullName>
        <ecNumber evidence="4">3.5.4.16</ecNumber>
    </recommendedName>
    <alternativeName>
        <fullName evidence="10">GTP cyclohydrolase I</fullName>
    </alternativeName>
</protein>
<evidence type="ECO:0000256" key="8">
    <source>
        <dbReference type="ARBA" id="ARBA00023007"/>
    </source>
</evidence>
<reference evidence="14" key="1">
    <citation type="submission" date="2017-02" db="UniProtKB">
        <authorList>
            <consortium name="WormBaseParasite"/>
        </authorList>
    </citation>
    <scope>IDENTIFICATION</scope>
</reference>
<evidence type="ECO:0000259" key="11">
    <source>
        <dbReference type="Pfam" id="PF01227"/>
    </source>
</evidence>
<dbReference type="Gene3D" id="1.10.286.10">
    <property type="match status" value="1"/>
</dbReference>
<sequence>MLRYSVLHVLKMFHDYEPSNSIKTSVIDKQIAISSDDMLKRHQRFKRGETTTSLVYVLPFDGRLNSRSLCKAESQKAVDSSKRSIQGSPDSKETERLGAVVSSSSLEIVDIQRDFNPTLVQAHRLDQLVEAYTNILTTVGENIQRPGLQKTPERAAKALLYFTKGYEERISDVLNDAIFNEDHDKLVVVRDIEMFSMCEHHMIPFMGRVSVGYLPNGRVIGLSKIARIVEVFSRRLQVQERLTRQIAEAMMTALKPRGVGVLVEATHMCMVMRGVQKVNAFTVTSVMMGEMEEDAEYRREFLMMIGKH</sequence>
<dbReference type="GO" id="GO:0006729">
    <property type="term" value="P:tetrahydrobiopterin biosynthetic process"/>
    <property type="evidence" value="ECO:0007669"/>
    <property type="project" value="UniProtKB-KW"/>
</dbReference>
<dbReference type="NCBIfam" id="TIGR00063">
    <property type="entry name" value="folE"/>
    <property type="match status" value="1"/>
</dbReference>
<dbReference type="GO" id="GO:0008270">
    <property type="term" value="F:zinc ion binding"/>
    <property type="evidence" value="ECO:0007669"/>
    <property type="project" value="TreeGrafter"/>
</dbReference>
<dbReference type="InterPro" id="IPR043134">
    <property type="entry name" value="GTP-CH-I_N"/>
</dbReference>
<dbReference type="EMBL" id="UYRS01000037">
    <property type="protein sequence ID" value="VDK20671.1"/>
    <property type="molecule type" value="Genomic_DNA"/>
</dbReference>
<reference evidence="12 13" key="2">
    <citation type="submission" date="2018-11" db="EMBL/GenBank/DDBJ databases">
        <authorList>
            <consortium name="Pathogen Informatics"/>
        </authorList>
    </citation>
    <scope>NUCLEOTIDE SEQUENCE [LARGE SCALE GENOMIC DNA]</scope>
</reference>
<dbReference type="GO" id="GO:0046654">
    <property type="term" value="P:tetrahydrofolate biosynthetic process"/>
    <property type="evidence" value="ECO:0007669"/>
    <property type="project" value="InterPro"/>
</dbReference>
<dbReference type="PANTHER" id="PTHR11109">
    <property type="entry name" value="GTP CYCLOHYDROLASE I"/>
    <property type="match status" value="1"/>
</dbReference>
<dbReference type="SUPFAM" id="SSF55620">
    <property type="entry name" value="Tetrahydrobiopterin biosynthesis enzymes-like"/>
    <property type="match status" value="1"/>
</dbReference>
<dbReference type="GO" id="GO:0003934">
    <property type="term" value="F:GTP cyclohydrolase I activity"/>
    <property type="evidence" value="ECO:0007669"/>
    <property type="project" value="UniProtKB-EC"/>
</dbReference>
<dbReference type="FunFam" id="3.30.1130.10:FF:000012">
    <property type="entry name" value="GTP cyclohydrolase 1"/>
    <property type="match status" value="1"/>
</dbReference>
<dbReference type="CDD" id="cd00642">
    <property type="entry name" value="GTP_cyclohydro1"/>
    <property type="match status" value="1"/>
</dbReference>
<dbReference type="PROSITE" id="PS00860">
    <property type="entry name" value="GTP_CYCLOHYDROL_1_2"/>
    <property type="match status" value="1"/>
</dbReference>
<keyword evidence="8" id="KW-0783">Tetrahydrobiopterin biosynthesis</keyword>
<dbReference type="EC" id="3.5.4.16" evidence="4"/>
<evidence type="ECO:0000313" key="13">
    <source>
        <dbReference type="Proteomes" id="UP000282613"/>
    </source>
</evidence>
<dbReference type="Proteomes" id="UP000282613">
    <property type="component" value="Unassembled WGS sequence"/>
</dbReference>